<proteinExistence type="predicted"/>
<keyword evidence="1" id="KW-1133">Transmembrane helix</keyword>
<accession>A0AAN7UDJ9</accession>
<reference evidence="2 3" key="1">
    <citation type="submission" date="2023-10" db="EMBL/GenBank/DDBJ databases">
        <title>Draft genome sequence of Xylaria bambusicola isolate GMP-LS, the root and basal stem rot pathogen of sugarcane in Indonesia.</title>
        <authorList>
            <person name="Selvaraj P."/>
            <person name="Muralishankar V."/>
            <person name="Muruganantham S."/>
            <person name="Sp S."/>
            <person name="Haryani S."/>
            <person name="Lau K.J.X."/>
            <person name="Naqvi N.I."/>
        </authorList>
    </citation>
    <scope>NUCLEOTIDE SEQUENCE [LARGE SCALE GENOMIC DNA]</scope>
    <source>
        <strain evidence="2">GMP-LS</strain>
    </source>
</reference>
<evidence type="ECO:0000313" key="3">
    <source>
        <dbReference type="Proteomes" id="UP001305414"/>
    </source>
</evidence>
<evidence type="ECO:0000313" key="2">
    <source>
        <dbReference type="EMBL" id="KAK5630280.1"/>
    </source>
</evidence>
<keyword evidence="3" id="KW-1185">Reference proteome</keyword>
<keyword evidence="1" id="KW-0812">Transmembrane</keyword>
<sequence length="119" mass="13430">MNQRRSCSNSRIHGKPIDRCVFIDASECARAASSVAQEDEPDITIWPSNRTNRYTPFLWWNFDLLTISSIVLVVPYLAIQIQPRVDITAGRVHGNKDWTSAHSPDLVIIWVGGIDSDHV</sequence>
<comment type="caution">
    <text evidence="2">The sequence shown here is derived from an EMBL/GenBank/DDBJ whole genome shotgun (WGS) entry which is preliminary data.</text>
</comment>
<protein>
    <submittedName>
        <fullName evidence="2">Uncharacterized protein</fullName>
    </submittedName>
</protein>
<dbReference type="AlphaFoldDB" id="A0AAN7UDJ9"/>
<evidence type="ECO:0000256" key="1">
    <source>
        <dbReference type="SAM" id="Phobius"/>
    </source>
</evidence>
<dbReference type="EMBL" id="JAWHQM010000015">
    <property type="protein sequence ID" value="KAK5630280.1"/>
    <property type="molecule type" value="Genomic_DNA"/>
</dbReference>
<gene>
    <name evidence="2" type="ORF">RRF57_005995</name>
</gene>
<name>A0AAN7UDJ9_9PEZI</name>
<organism evidence="2 3">
    <name type="scientific">Xylaria bambusicola</name>
    <dbReference type="NCBI Taxonomy" id="326684"/>
    <lineage>
        <taxon>Eukaryota</taxon>
        <taxon>Fungi</taxon>
        <taxon>Dikarya</taxon>
        <taxon>Ascomycota</taxon>
        <taxon>Pezizomycotina</taxon>
        <taxon>Sordariomycetes</taxon>
        <taxon>Xylariomycetidae</taxon>
        <taxon>Xylariales</taxon>
        <taxon>Xylariaceae</taxon>
        <taxon>Xylaria</taxon>
    </lineage>
</organism>
<feature type="transmembrane region" description="Helical" evidence="1">
    <location>
        <begin position="57"/>
        <end position="79"/>
    </location>
</feature>
<keyword evidence="1" id="KW-0472">Membrane</keyword>
<dbReference type="Proteomes" id="UP001305414">
    <property type="component" value="Unassembled WGS sequence"/>
</dbReference>